<evidence type="ECO:0000313" key="1">
    <source>
        <dbReference type="EMBL" id="OAT37062.1"/>
    </source>
</evidence>
<accession>A0A198GHY7</accession>
<organism evidence="1 2">
    <name type="scientific">Proteus myxofaciens ATCC 19692</name>
    <dbReference type="NCBI Taxonomy" id="1354337"/>
    <lineage>
        <taxon>Bacteria</taxon>
        <taxon>Pseudomonadati</taxon>
        <taxon>Pseudomonadota</taxon>
        <taxon>Gammaproteobacteria</taxon>
        <taxon>Enterobacterales</taxon>
        <taxon>Morganellaceae</taxon>
        <taxon>Proteus</taxon>
    </lineage>
</organism>
<proteinExistence type="predicted"/>
<keyword evidence="2" id="KW-1185">Reference proteome</keyword>
<dbReference type="RefSeq" id="WP_157091911.1">
    <property type="nucleotide sequence ID" value="NZ_LXEN01000018.1"/>
</dbReference>
<sequence length="51" mass="6000">MKNENININVNSKDEEKNEMEMFEMDLANMDEMEPIESPAFIWGKWNFAGS</sequence>
<dbReference type="STRING" id="1354337.M983_0441"/>
<reference evidence="1 2" key="1">
    <citation type="submission" date="2016-04" db="EMBL/GenBank/DDBJ databases">
        <title>ATOL: Assembling a taxonomically balanced genome-scale reconstruction of the evolutionary history of the Enterobacteriaceae.</title>
        <authorList>
            <person name="Plunkett G.III."/>
            <person name="Neeno-Eckwall E.C."/>
            <person name="Glasner J.D."/>
            <person name="Perna N.T."/>
        </authorList>
    </citation>
    <scope>NUCLEOTIDE SEQUENCE [LARGE SCALE GENOMIC DNA]</scope>
    <source>
        <strain evidence="1 2">ATCC 19692</strain>
    </source>
</reference>
<protein>
    <submittedName>
        <fullName evidence="1">Uncharacterized protein</fullName>
    </submittedName>
</protein>
<dbReference type="Proteomes" id="UP000094023">
    <property type="component" value="Unassembled WGS sequence"/>
</dbReference>
<evidence type="ECO:0000313" key="2">
    <source>
        <dbReference type="Proteomes" id="UP000094023"/>
    </source>
</evidence>
<dbReference type="AlphaFoldDB" id="A0A198GHY7"/>
<dbReference type="EMBL" id="LXEN01000018">
    <property type="protein sequence ID" value="OAT37062.1"/>
    <property type="molecule type" value="Genomic_DNA"/>
</dbReference>
<comment type="caution">
    <text evidence="1">The sequence shown here is derived from an EMBL/GenBank/DDBJ whole genome shotgun (WGS) entry which is preliminary data.</text>
</comment>
<gene>
    <name evidence="1" type="ORF">M983_0441</name>
</gene>
<name>A0A198GHY7_9GAMM</name>